<dbReference type="SMART" id="SM00020">
    <property type="entry name" value="Tryp_SPc"/>
    <property type="match status" value="3"/>
</dbReference>
<dbReference type="CDD" id="cd00112">
    <property type="entry name" value="LDLa"/>
    <property type="match status" value="1"/>
</dbReference>
<dbReference type="Pfam" id="PF00089">
    <property type="entry name" value="Trypsin"/>
    <property type="match status" value="3"/>
</dbReference>
<accession>A0A9P0IIZ8</accession>
<protein>
    <recommendedName>
        <fullName evidence="4">Peptidase S1 domain-containing protein</fullName>
    </recommendedName>
</protein>
<reference evidence="5" key="1">
    <citation type="submission" date="2022-02" db="EMBL/GenBank/DDBJ databases">
        <authorList>
            <person name="King R."/>
        </authorList>
    </citation>
    <scope>NUCLEOTIDE SEQUENCE</scope>
</reference>
<evidence type="ECO:0000256" key="3">
    <source>
        <dbReference type="PROSITE-ProRule" id="PRU00124"/>
    </source>
</evidence>
<keyword evidence="6" id="KW-1185">Reference proteome</keyword>
<keyword evidence="1 3" id="KW-1015">Disulfide bond</keyword>
<feature type="domain" description="Peptidase S1" evidence="4">
    <location>
        <begin position="518"/>
        <end position="770"/>
    </location>
</feature>
<evidence type="ECO:0000259" key="4">
    <source>
        <dbReference type="PROSITE" id="PS50240"/>
    </source>
</evidence>
<dbReference type="InterPro" id="IPR023415">
    <property type="entry name" value="LDLR_class-A_CS"/>
</dbReference>
<evidence type="ECO:0000313" key="5">
    <source>
        <dbReference type="EMBL" id="CAH1707810.1"/>
    </source>
</evidence>
<dbReference type="InterPro" id="IPR036055">
    <property type="entry name" value="LDL_receptor-like_sf"/>
</dbReference>
<dbReference type="GO" id="GO:0004252">
    <property type="term" value="F:serine-type endopeptidase activity"/>
    <property type="evidence" value="ECO:0007669"/>
    <property type="project" value="InterPro"/>
</dbReference>
<comment type="caution">
    <text evidence="3">Lacks conserved residue(s) required for the propagation of feature annotation.</text>
</comment>
<dbReference type="EMBL" id="OU899034">
    <property type="protein sequence ID" value="CAH1707810.1"/>
    <property type="molecule type" value="Genomic_DNA"/>
</dbReference>
<dbReference type="InterPro" id="IPR043504">
    <property type="entry name" value="Peptidase_S1_PA_chymotrypsin"/>
</dbReference>
<name>A0A9P0IIZ8_APHGO</name>
<dbReference type="AlphaFoldDB" id="A0A9P0IIZ8"/>
<proteinExistence type="inferred from homology"/>
<dbReference type="SMART" id="SM00192">
    <property type="entry name" value="LDLa"/>
    <property type="match status" value="1"/>
</dbReference>
<dbReference type="SUPFAM" id="SSF57424">
    <property type="entry name" value="LDL receptor-like module"/>
    <property type="match status" value="1"/>
</dbReference>
<dbReference type="PROSITE" id="PS00134">
    <property type="entry name" value="TRYPSIN_HIS"/>
    <property type="match status" value="2"/>
</dbReference>
<sequence>MEVTYSWWIYSCLIFGTGIIVCDTKLEKLQAESSCSESSEESFVCSNGLCITLSSICDGQEDCPDGSDEKLELCDRFIFEKYNTKGCGRAFPLESDVIVDAETGIIAAAPWNVGIYRLNKDHVNYDLICGGSIIAPNLVISAAHCFWERELLSNIIPINDDSYKVAVSKYYRNFTIVDNEFTQIINVEIIYINEYYNGVSDLHDHDIAVIVLSNKVSLNNGVGTICVDWNCKYNVSTGDVGVIVGWGTKEENISPELLIGYDVYIIDKMCQVLKYGSWENVPENFITDNKFCSNSYDEKPSVNFSGAGLTFYHSNNMYLTGVTSVMDSNPNKSLLKDLPTIFTNVYRYVKWIRKVYDKYSSNDITFCILPTVEGVIYSYEGSNETIAKGTIIDQNRTIIENCDIGYYKAYPNAFKLCQKNGKWITSSEKLCFKMCPPLLSDSLDFECSLNGKFANCSKLSIPETKAIQSCKPTHILSNGQEETATELLCQSNGTWSNQLYECTPSCGSVFTNSHPLSNINAKIALFGTAPWNVGIYRLNEDNINYDLICGGSIISPNLVVTAAHCFWYSGILSNNISINDDSYKVAISKYDRNFTIDDNNFTQIINVEIIYLNEYYNGVSDLHNHDIAVIVLSNRVSLSSGVAFVCVDWNAKYNVLDEDKGKVVGWGGIDENTRSNVLIEASLPYINQNVCQHFYTDRFKTFVAPDKFCSGSTLEQKPTVDFSGAGITFVHSNYFYLTGVTSVKYPNINSSVIVFTDIYHHVKWIRKIYDKYRSNDITFCILPTVEGVIYSYEGSNETIANGTIINHNRTIIENCDIGYYKAYPNAFKLCQKNGKWITSSEKLCFKMCPPLLSDSLDFECSLNGKFANCSKLSIHETKAIQSCKPTHILPNGHEDTATELLCQPNGIWNNQLYECTPYCGRVYSDSHLLIANGKKALVGAAPWNVGIYRLNKDKINYDLICGGSIIAPNLVISAAHCFWYKGILSNNVLINNDSYKVAVGKYDINFTIVDNDFTQIINVATVYLHEDYNGARDLHANDIAVIVLSNRLSFSSVVAPVCVDWNSIYNVLNGVEGKIVGWGSTEKGTSSLVLLEKYLPYIDRKSCLDVLKNGQFYWFVTADKFCAGFPLVSGREMGEGDSGEGLTFIHSEFYYLTGVLSLKEKSSNNSIAVFTDIKYHVEWIRKLFNKYNFV</sequence>
<dbReference type="SUPFAM" id="SSF50494">
    <property type="entry name" value="Trypsin-like serine proteases"/>
    <property type="match status" value="3"/>
</dbReference>
<evidence type="ECO:0000313" key="6">
    <source>
        <dbReference type="Proteomes" id="UP001154329"/>
    </source>
</evidence>
<gene>
    <name evidence="5" type="ORF">APHIGO_LOCUS163</name>
</gene>
<dbReference type="InterPro" id="IPR002172">
    <property type="entry name" value="LDrepeatLR_classA_rpt"/>
</dbReference>
<evidence type="ECO:0000256" key="1">
    <source>
        <dbReference type="ARBA" id="ARBA00023157"/>
    </source>
</evidence>
<dbReference type="InterPro" id="IPR018114">
    <property type="entry name" value="TRYPSIN_HIS"/>
</dbReference>
<feature type="disulfide bond" evidence="3">
    <location>
        <begin position="45"/>
        <end position="63"/>
    </location>
</feature>
<dbReference type="PANTHER" id="PTHR24256">
    <property type="entry name" value="TRYPTASE-RELATED"/>
    <property type="match status" value="1"/>
</dbReference>
<reference evidence="5" key="2">
    <citation type="submission" date="2022-10" db="EMBL/GenBank/DDBJ databases">
        <authorList>
            <consortium name="ENA_rothamsted_submissions"/>
            <consortium name="culmorum"/>
            <person name="King R."/>
        </authorList>
    </citation>
    <scope>NUCLEOTIDE SEQUENCE</scope>
</reference>
<dbReference type="Pfam" id="PF00057">
    <property type="entry name" value="Ldl_recept_a"/>
    <property type="match status" value="1"/>
</dbReference>
<dbReference type="Gene3D" id="2.40.10.10">
    <property type="entry name" value="Trypsin-like serine proteases"/>
    <property type="match status" value="3"/>
</dbReference>
<dbReference type="PROSITE" id="PS50068">
    <property type="entry name" value="LDLRA_2"/>
    <property type="match status" value="1"/>
</dbReference>
<dbReference type="Proteomes" id="UP001154329">
    <property type="component" value="Chromosome 1"/>
</dbReference>
<dbReference type="InterPro" id="IPR051487">
    <property type="entry name" value="Ser/Thr_Proteases_Immune/Dev"/>
</dbReference>
<dbReference type="Gene3D" id="4.10.400.10">
    <property type="entry name" value="Low-density Lipoprotein Receptor"/>
    <property type="match status" value="1"/>
</dbReference>
<dbReference type="FunFam" id="2.40.10.10:FF:000068">
    <property type="entry name" value="transmembrane protease serine 2"/>
    <property type="match status" value="1"/>
</dbReference>
<dbReference type="CDD" id="cd00190">
    <property type="entry name" value="Tryp_SPc"/>
    <property type="match status" value="1"/>
</dbReference>
<organism evidence="5 6">
    <name type="scientific">Aphis gossypii</name>
    <name type="common">Cotton aphid</name>
    <dbReference type="NCBI Taxonomy" id="80765"/>
    <lineage>
        <taxon>Eukaryota</taxon>
        <taxon>Metazoa</taxon>
        <taxon>Ecdysozoa</taxon>
        <taxon>Arthropoda</taxon>
        <taxon>Hexapoda</taxon>
        <taxon>Insecta</taxon>
        <taxon>Pterygota</taxon>
        <taxon>Neoptera</taxon>
        <taxon>Paraneoptera</taxon>
        <taxon>Hemiptera</taxon>
        <taxon>Sternorrhyncha</taxon>
        <taxon>Aphidomorpha</taxon>
        <taxon>Aphidoidea</taxon>
        <taxon>Aphididae</taxon>
        <taxon>Aphidini</taxon>
        <taxon>Aphis</taxon>
        <taxon>Aphis</taxon>
    </lineage>
</organism>
<dbReference type="InterPro" id="IPR009003">
    <property type="entry name" value="Peptidase_S1_PA"/>
</dbReference>
<dbReference type="InterPro" id="IPR001254">
    <property type="entry name" value="Trypsin_dom"/>
</dbReference>
<dbReference type="PROSITE" id="PS50240">
    <property type="entry name" value="TRYPSIN_DOM"/>
    <property type="match status" value="3"/>
</dbReference>
<dbReference type="GO" id="GO:0006508">
    <property type="term" value="P:proteolysis"/>
    <property type="evidence" value="ECO:0007669"/>
    <property type="project" value="InterPro"/>
</dbReference>
<evidence type="ECO:0000256" key="2">
    <source>
        <dbReference type="ARBA" id="ARBA00024195"/>
    </source>
</evidence>
<feature type="domain" description="Peptidase S1" evidence="4">
    <location>
        <begin position="930"/>
        <end position="1185"/>
    </location>
</feature>
<comment type="similarity">
    <text evidence="2">Belongs to the peptidase S1 family. CLIP subfamily.</text>
</comment>
<feature type="domain" description="Peptidase S1" evidence="4">
    <location>
        <begin position="98"/>
        <end position="357"/>
    </location>
</feature>
<dbReference type="PROSITE" id="PS01209">
    <property type="entry name" value="LDLRA_1"/>
    <property type="match status" value="1"/>
</dbReference>